<accession>A0AAD6W6X4</accession>
<keyword evidence="2" id="KW-1185">Reference proteome</keyword>
<dbReference type="Proteomes" id="UP001164929">
    <property type="component" value="Chromosome 4"/>
</dbReference>
<sequence length="22" mass="2601">MFQEATLLSMLEKATERDVLFQ</sequence>
<proteinExistence type="predicted"/>
<evidence type="ECO:0000313" key="2">
    <source>
        <dbReference type="Proteomes" id="UP001164929"/>
    </source>
</evidence>
<reference evidence="1 2" key="1">
    <citation type="journal article" date="2023" name="Mol. Ecol. Resour.">
        <title>Chromosome-level genome assembly of a triploid poplar Populus alba 'Berolinensis'.</title>
        <authorList>
            <person name="Chen S."/>
            <person name="Yu Y."/>
            <person name="Wang X."/>
            <person name="Wang S."/>
            <person name="Zhang T."/>
            <person name="Zhou Y."/>
            <person name="He R."/>
            <person name="Meng N."/>
            <person name="Wang Y."/>
            <person name="Liu W."/>
            <person name="Liu Z."/>
            <person name="Liu J."/>
            <person name="Guo Q."/>
            <person name="Huang H."/>
            <person name="Sederoff R.R."/>
            <person name="Wang G."/>
            <person name="Qu G."/>
            <person name="Chen S."/>
        </authorList>
    </citation>
    <scope>NUCLEOTIDE SEQUENCE [LARGE SCALE GENOMIC DNA]</scope>
    <source>
        <strain evidence="1">SC-2020</strain>
    </source>
</reference>
<dbReference type="AlphaFoldDB" id="A0AAD6W6X4"/>
<gene>
    <name evidence="1" type="ORF">NC653_011725</name>
</gene>
<organism evidence="1 2">
    <name type="scientific">Populus alba x Populus x berolinensis</name>
    <dbReference type="NCBI Taxonomy" id="444605"/>
    <lineage>
        <taxon>Eukaryota</taxon>
        <taxon>Viridiplantae</taxon>
        <taxon>Streptophyta</taxon>
        <taxon>Embryophyta</taxon>
        <taxon>Tracheophyta</taxon>
        <taxon>Spermatophyta</taxon>
        <taxon>Magnoliopsida</taxon>
        <taxon>eudicotyledons</taxon>
        <taxon>Gunneridae</taxon>
        <taxon>Pentapetalae</taxon>
        <taxon>rosids</taxon>
        <taxon>fabids</taxon>
        <taxon>Malpighiales</taxon>
        <taxon>Salicaceae</taxon>
        <taxon>Saliceae</taxon>
        <taxon>Populus</taxon>
    </lineage>
</organism>
<comment type="caution">
    <text evidence="1">The sequence shown here is derived from an EMBL/GenBank/DDBJ whole genome shotgun (WGS) entry which is preliminary data.</text>
</comment>
<protein>
    <submittedName>
        <fullName evidence="1">Uncharacterized protein</fullName>
    </submittedName>
</protein>
<dbReference type="EMBL" id="JAQIZT010000004">
    <property type="protein sequence ID" value="KAJ7001388.1"/>
    <property type="molecule type" value="Genomic_DNA"/>
</dbReference>
<name>A0AAD6W6X4_9ROSI</name>
<evidence type="ECO:0000313" key="1">
    <source>
        <dbReference type="EMBL" id="KAJ7001388.1"/>
    </source>
</evidence>